<evidence type="ECO:0000313" key="2">
    <source>
        <dbReference type="Proteomes" id="UP001443914"/>
    </source>
</evidence>
<dbReference type="AlphaFoldDB" id="A0AAW1HXF7"/>
<organism evidence="1 2">
    <name type="scientific">Saponaria officinalis</name>
    <name type="common">Common soapwort</name>
    <name type="synonym">Lychnis saponaria</name>
    <dbReference type="NCBI Taxonomy" id="3572"/>
    <lineage>
        <taxon>Eukaryota</taxon>
        <taxon>Viridiplantae</taxon>
        <taxon>Streptophyta</taxon>
        <taxon>Embryophyta</taxon>
        <taxon>Tracheophyta</taxon>
        <taxon>Spermatophyta</taxon>
        <taxon>Magnoliopsida</taxon>
        <taxon>eudicotyledons</taxon>
        <taxon>Gunneridae</taxon>
        <taxon>Pentapetalae</taxon>
        <taxon>Caryophyllales</taxon>
        <taxon>Caryophyllaceae</taxon>
        <taxon>Caryophylleae</taxon>
        <taxon>Saponaria</taxon>
    </lineage>
</organism>
<accession>A0AAW1HXF7</accession>
<dbReference type="Proteomes" id="UP001443914">
    <property type="component" value="Unassembled WGS sequence"/>
</dbReference>
<gene>
    <name evidence="1" type="ORF">RND81_10G031500</name>
</gene>
<evidence type="ECO:0000313" key="1">
    <source>
        <dbReference type="EMBL" id="KAK9681846.1"/>
    </source>
</evidence>
<proteinExistence type="predicted"/>
<name>A0AAW1HXF7_SAPOF</name>
<protein>
    <submittedName>
        <fullName evidence="1">Uncharacterized protein</fullName>
    </submittedName>
</protein>
<reference evidence="1" key="1">
    <citation type="submission" date="2024-03" db="EMBL/GenBank/DDBJ databases">
        <title>WGS assembly of Saponaria officinalis var. Norfolk2.</title>
        <authorList>
            <person name="Jenkins J."/>
            <person name="Shu S."/>
            <person name="Grimwood J."/>
            <person name="Barry K."/>
            <person name="Goodstein D."/>
            <person name="Schmutz J."/>
            <person name="Leebens-Mack J."/>
            <person name="Osbourn A."/>
        </authorList>
    </citation>
    <scope>NUCLEOTIDE SEQUENCE [LARGE SCALE GENOMIC DNA]</scope>
    <source>
        <strain evidence="1">JIC</strain>
    </source>
</reference>
<sequence>MDAKYAAAMLKHLDKKNELFEDVHKKMSFELHRLQVEEEMLMRKFYELSSVLGLNTKSEVRRAVSSDTDNDD</sequence>
<dbReference type="EMBL" id="JBDFQZ010000010">
    <property type="protein sequence ID" value="KAK9681846.1"/>
    <property type="molecule type" value="Genomic_DNA"/>
</dbReference>
<dbReference type="PANTHER" id="PTHR37718">
    <property type="entry name" value="BNAC03G61340D PROTEIN"/>
    <property type="match status" value="1"/>
</dbReference>
<dbReference type="PANTHER" id="PTHR37718:SF2">
    <property type="entry name" value="OS03G0205150 PROTEIN"/>
    <property type="match status" value="1"/>
</dbReference>
<keyword evidence="2" id="KW-1185">Reference proteome</keyword>
<comment type="caution">
    <text evidence="1">The sequence shown here is derived from an EMBL/GenBank/DDBJ whole genome shotgun (WGS) entry which is preliminary data.</text>
</comment>